<sequence length="77" mass="9076">MRANQRITVKGIEISIFQKNESDYISLTDMIKAKDGDFFISDWLRNRNTIEFLGIWEKVHNPNFNYGEFATINPCYP</sequence>
<dbReference type="eggNOG" id="ENOG502Z7N4">
    <property type="taxonomic scope" value="Bacteria"/>
</dbReference>
<gene>
    <name evidence="2" type="ordered locus">Phep_0917</name>
</gene>
<proteinExistence type="predicted"/>
<dbReference type="KEGG" id="phe:Phep_0917"/>
<dbReference type="InterPro" id="IPR018004">
    <property type="entry name" value="KilA/APSES_HTH"/>
</dbReference>
<organism evidence="2 3">
    <name type="scientific">Pedobacter heparinus (strain ATCC 13125 / DSM 2366 / CIP 104194 / JCM 7457 / NBRC 12017 / NCIMB 9290 / NRRL B-14731 / HIM 762-3)</name>
    <dbReference type="NCBI Taxonomy" id="485917"/>
    <lineage>
        <taxon>Bacteria</taxon>
        <taxon>Pseudomonadati</taxon>
        <taxon>Bacteroidota</taxon>
        <taxon>Sphingobacteriia</taxon>
        <taxon>Sphingobacteriales</taxon>
        <taxon>Sphingobacteriaceae</taxon>
        <taxon>Pedobacter</taxon>
    </lineage>
</organism>
<dbReference type="STRING" id="485917.Phep_0917"/>
<dbReference type="RefSeq" id="WP_012781083.1">
    <property type="nucleotide sequence ID" value="NC_013061.1"/>
</dbReference>
<dbReference type="EMBL" id="CP001681">
    <property type="protein sequence ID" value="ACU03139.1"/>
    <property type="molecule type" value="Genomic_DNA"/>
</dbReference>
<dbReference type="Pfam" id="PF04383">
    <property type="entry name" value="KilA-N"/>
    <property type="match status" value="1"/>
</dbReference>
<name>C6Y2S6_PEDHD</name>
<protein>
    <recommendedName>
        <fullName evidence="1">KilA/APSES-type HTH DNA-binding domain-containing protein</fullName>
    </recommendedName>
</protein>
<evidence type="ECO:0000259" key="1">
    <source>
        <dbReference type="Pfam" id="PF04383"/>
    </source>
</evidence>
<keyword evidence="3" id="KW-1185">Reference proteome</keyword>
<dbReference type="HOGENOM" id="CLU_133823_1_1_10"/>
<accession>C6Y2S6</accession>
<dbReference type="AlphaFoldDB" id="C6Y2S6"/>
<dbReference type="Proteomes" id="UP000000852">
    <property type="component" value="Chromosome"/>
</dbReference>
<evidence type="ECO:0000313" key="2">
    <source>
        <dbReference type="EMBL" id="ACU03139.1"/>
    </source>
</evidence>
<evidence type="ECO:0000313" key="3">
    <source>
        <dbReference type="Proteomes" id="UP000000852"/>
    </source>
</evidence>
<reference evidence="2 3" key="1">
    <citation type="journal article" date="2009" name="Stand. Genomic Sci.">
        <title>Complete genome sequence of Pedobacter heparinus type strain (HIM 762-3).</title>
        <authorList>
            <person name="Han C."/>
            <person name="Spring S."/>
            <person name="Lapidus A."/>
            <person name="Del Rio T.G."/>
            <person name="Tice H."/>
            <person name="Copeland A."/>
            <person name="Cheng J.F."/>
            <person name="Lucas S."/>
            <person name="Chen F."/>
            <person name="Nolan M."/>
            <person name="Bruce D."/>
            <person name="Goodwin L."/>
            <person name="Pitluck S."/>
            <person name="Ivanova N."/>
            <person name="Mavromatis K."/>
            <person name="Mikhailova N."/>
            <person name="Pati A."/>
            <person name="Chen A."/>
            <person name="Palaniappan K."/>
            <person name="Land M."/>
            <person name="Hauser L."/>
            <person name="Chang Y.J."/>
            <person name="Jeffries C.C."/>
            <person name="Saunders E."/>
            <person name="Chertkov O."/>
            <person name="Brettin T."/>
            <person name="Goker M."/>
            <person name="Rohde M."/>
            <person name="Bristow J."/>
            <person name="Eisen J.A."/>
            <person name="Markowitz V."/>
            <person name="Hugenholtz P."/>
            <person name="Kyrpides N.C."/>
            <person name="Klenk H.P."/>
            <person name="Detter J.C."/>
        </authorList>
    </citation>
    <scope>NUCLEOTIDE SEQUENCE [LARGE SCALE GENOMIC DNA]</scope>
    <source>
        <strain evidence="3">ATCC 13125 / DSM 2366 / CIP 104194 / JCM 7457 / NBRC 12017 / NCIMB 9290 / NRRL B-14731 / HIM 762-3</strain>
    </source>
</reference>
<feature type="domain" description="KilA/APSES-type HTH DNA-binding" evidence="1">
    <location>
        <begin position="11"/>
        <end position="65"/>
    </location>
</feature>